<dbReference type="GO" id="GO:0005524">
    <property type="term" value="F:ATP binding"/>
    <property type="evidence" value="ECO:0007669"/>
    <property type="project" value="InterPro"/>
</dbReference>
<proteinExistence type="predicted"/>
<dbReference type="PANTHER" id="PTHR46411:SF3">
    <property type="entry name" value="AAA+ ATPASE DOMAIN-CONTAINING PROTEIN"/>
    <property type="match status" value="1"/>
</dbReference>
<name>A0A9N9YRF6_9HYPO</name>
<dbReference type="InterPro" id="IPR027417">
    <property type="entry name" value="P-loop_NTPase"/>
</dbReference>
<dbReference type="Pfam" id="PF02423">
    <property type="entry name" value="OCD_Mu_crystall"/>
    <property type="match status" value="1"/>
</dbReference>
<accession>A0A9N9YRF6</accession>
<dbReference type="GO" id="GO:0016887">
    <property type="term" value="F:ATP hydrolysis activity"/>
    <property type="evidence" value="ECO:0007669"/>
    <property type="project" value="InterPro"/>
</dbReference>
<dbReference type="Gene3D" id="3.40.50.300">
    <property type="entry name" value="P-loop containing nucleotide triphosphate hydrolases"/>
    <property type="match status" value="1"/>
</dbReference>
<dbReference type="Pfam" id="PF00004">
    <property type="entry name" value="AAA"/>
    <property type="match status" value="1"/>
</dbReference>
<dbReference type="SUPFAM" id="SSF52540">
    <property type="entry name" value="P-loop containing nucleoside triphosphate hydrolases"/>
    <property type="match status" value="1"/>
</dbReference>
<dbReference type="Gene3D" id="3.40.50.720">
    <property type="entry name" value="NAD(P)-binding Rossmann-like Domain"/>
    <property type="match status" value="1"/>
</dbReference>
<evidence type="ECO:0000259" key="1">
    <source>
        <dbReference type="Pfam" id="PF00004"/>
    </source>
</evidence>
<comment type="caution">
    <text evidence="3">The sequence shown here is derived from an EMBL/GenBank/DDBJ whole genome shotgun (WGS) entry which is preliminary data.</text>
</comment>
<dbReference type="Pfam" id="PF22942">
    <property type="entry name" value="DUF7025"/>
    <property type="match status" value="1"/>
</dbReference>
<sequence>MPNFQLAEWLISDAEMLRHDEELTRIKASLGEGGTDLSANNAQGIEDAEAGDPAPAGSTQEVAAKVQYLYGDDLGHGRVNWKAKPTHPDDPKSDLINKDSGYVVRKTSQGVNHPWEMHSVIVRSPHIMKILRQILSDYPGISPAVDHLTLDKPFKPMLHHWDDFCQAVERSDDFTKQHVEGFVLFLKEELAPYFEVLKNADAHGIIEHQNLWTIFPPHQLVWTDLKQHHSIGEVEQTKLDQFRGDFVVAYKQTVWDGFKLMAKSGAVGIPAFTGTRAIAGLNAIPLLRKPDAADIGKVVLDRGRKFLGLLGCHYREYLGLGSFERPDDMLERPQIEWEAVSGRVVLDAALWNGKVGDRGEPPNADSLPKTDREISICSPMIKGYSLTSKKWYNLFVDNVSDIVWDDSFSGLVLNNTEKDLLLGFAQTKLSMTTDFDDLVRGKGKGVIILLSGPPGVGKTMTVESSELGSDAAKVENNLRQALVYCKEWNAVLLLDESDIFLQKRSATDLQRNELVSIFLRLLEYYDGLMFLTTNRIKAMDPAFQSRIDLTIHYPDLSESSRARMLHISEAAVKDAITVKSCLPIIRQAYLECNEGGISTGPRLVMAVTDSGDQGQWLTGKYPTKGFFGSKFSSNFSANLNKGLPATISTISLYSAQTGQLEAVVEANALTAIKTAGSAAVATELLSRPDSSRLAIIGSGVQAFDQVLAICVIRDIREVSVYDLDPARAEKFIGFLKEVDGFSAETKVAQSAEVAVSEADIVCTCTTSRKPVFKGSALRPGTHVNAIGS</sequence>
<evidence type="ECO:0000313" key="4">
    <source>
        <dbReference type="Proteomes" id="UP000696573"/>
    </source>
</evidence>
<evidence type="ECO:0008006" key="5">
    <source>
        <dbReference type="Google" id="ProtNLM"/>
    </source>
</evidence>
<dbReference type="AlphaFoldDB" id="A0A9N9YRF6"/>
<dbReference type="InterPro" id="IPR036291">
    <property type="entry name" value="NAD(P)-bd_dom_sf"/>
</dbReference>
<dbReference type="PANTHER" id="PTHR46411">
    <property type="entry name" value="FAMILY ATPASE, PUTATIVE-RELATED"/>
    <property type="match status" value="1"/>
</dbReference>
<organism evidence="3 4">
    <name type="scientific">Clonostachys rhizophaga</name>
    <dbReference type="NCBI Taxonomy" id="160324"/>
    <lineage>
        <taxon>Eukaryota</taxon>
        <taxon>Fungi</taxon>
        <taxon>Dikarya</taxon>
        <taxon>Ascomycota</taxon>
        <taxon>Pezizomycotina</taxon>
        <taxon>Sordariomycetes</taxon>
        <taxon>Hypocreomycetidae</taxon>
        <taxon>Hypocreales</taxon>
        <taxon>Bionectriaceae</taxon>
        <taxon>Clonostachys</taxon>
    </lineage>
</organism>
<feature type="domain" description="ATPase AAA-type core" evidence="1">
    <location>
        <begin position="448"/>
        <end position="553"/>
    </location>
</feature>
<dbReference type="SUPFAM" id="SSF51735">
    <property type="entry name" value="NAD(P)-binding Rossmann-fold domains"/>
    <property type="match status" value="1"/>
</dbReference>
<dbReference type="EMBL" id="CABFNQ020000730">
    <property type="protein sequence ID" value="CAH0027897.1"/>
    <property type="molecule type" value="Genomic_DNA"/>
</dbReference>
<dbReference type="Proteomes" id="UP000696573">
    <property type="component" value="Unassembled WGS sequence"/>
</dbReference>
<gene>
    <name evidence="3" type="ORF">CRHIZ90672A_00001868</name>
</gene>
<dbReference type="InterPro" id="IPR003462">
    <property type="entry name" value="ODC_Mu_crystall"/>
</dbReference>
<dbReference type="InterPro" id="IPR054289">
    <property type="entry name" value="DUF7025"/>
</dbReference>
<feature type="domain" description="DUF7025" evidence="2">
    <location>
        <begin position="198"/>
        <end position="286"/>
    </location>
</feature>
<evidence type="ECO:0000259" key="2">
    <source>
        <dbReference type="Pfam" id="PF22942"/>
    </source>
</evidence>
<evidence type="ECO:0000313" key="3">
    <source>
        <dbReference type="EMBL" id="CAH0027897.1"/>
    </source>
</evidence>
<keyword evidence="4" id="KW-1185">Reference proteome</keyword>
<dbReference type="InterPro" id="IPR003959">
    <property type="entry name" value="ATPase_AAA_core"/>
</dbReference>
<dbReference type="OrthoDB" id="41492at2759"/>
<protein>
    <recommendedName>
        <fullName evidence="5">AAA+ ATPase domain-containing protein</fullName>
    </recommendedName>
</protein>
<reference evidence="3" key="1">
    <citation type="submission" date="2021-10" db="EMBL/GenBank/DDBJ databases">
        <authorList>
            <person name="Piombo E."/>
        </authorList>
    </citation>
    <scope>NUCLEOTIDE SEQUENCE</scope>
</reference>